<dbReference type="AlphaFoldDB" id="X1PE46"/>
<gene>
    <name evidence="2" type="ORF">S06H3_64531</name>
</gene>
<comment type="caution">
    <text evidence="2">The sequence shown here is derived from an EMBL/GenBank/DDBJ whole genome shotgun (WGS) entry which is preliminary data.</text>
</comment>
<protein>
    <submittedName>
        <fullName evidence="2">Uncharacterized protein</fullName>
    </submittedName>
</protein>
<dbReference type="EMBL" id="BARV01043130">
    <property type="protein sequence ID" value="GAI54103.1"/>
    <property type="molecule type" value="Genomic_DNA"/>
</dbReference>
<feature type="region of interest" description="Disordered" evidence="1">
    <location>
        <begin position="1"/>
        <end position="31"/>
    </location>
</feature>
<reference evidence="2" key="1">
    <citation type="journal article" date="2014" name="Front. Microbiol.">
        <title>High frequency of phylogenetically diverse reductive dehalogenase-homologous genes in deep subseafloor sedimentary metagenomes.</title>
        <authorList>
            <person name="Kawai M."/>
            <person name="Futagami T."/>
            <person name="Toyoda A."/>
            <person name="Takaki Y."/>
            <person name="Nishi S."/>
            <person name="Hori S."/>
            <person name="Arai W."/>
            <person name="Tsubouchi T."/>
            <person name="Morono Y."/>
            <person name="Uchiyama I."/>
            <person name="Ito T."/>
            <person name="Fujiyama A."/>
            <person name="Inagaki F."/>
            <person name="Takami H."/>
        </authorList>
    </citation>
    <scope>NUCLEOTIDE SEQUENCE</scope>
    <source>
        <strain evidence="2">Expedition CK06-06</strain>
    </source>
</reference>
<proteinExistence type="predicted"/>
<feature type="non-terminal residue" evidence="2">
    <location>
        <position position="31"/>
    </location>
</feature>
<organism evidence="2">
    <name type="scientific">marine sediment metagenome</name>
    <dbReference type="NCBI Taxonomy" id="412755"/>
    <lineage>
        <taxon>unclassified sequences</taxon>
        <taxon>metagenomes</taxon>
        <taxon>ecological metagenomes</taxon>
    </lineage>
</organism>
<accession>X1PE46</accession>
<evidence type="ECO:0000313" key="2">
    <source>
        <dbReference type="EMBL" id="GAI54103.1"/>
    </source>
</evidence>
<sequence>MLASVSPGGSGRYAGISTPVSETGIDIVSHS</sequence>
<name>X1PE46_9ZZZZ</name>
<evidence type="ECO:0000256" key="1">
    <source>
        <dbReference type="SAM" id="MobiDB-lite"/>
    </source>
</evidence>